<dbReference type="Pfam" id="PF07859">
    <property type="entry name" value="Abhydrolase_3"/>
    <property type="match status" value="1"/>
</dbReference>
<dbReference type="SUPFAM" id="SSF53474">
    <property type="entry name" value="alpha/beta-Hydrolases"/>
    <property type="match status" value="1"/>
</dbReference>
<accession>A0A8D2LL94</accession>
<dbReference type="GO" id="GO:0016787">
    <property type="term" value="F:hydrolase activity"/>
    <property type="evidence" value="ECO:0007669"/>
    <property type="project" value="UniProtKB-KW"/>
</dbReference>
<dbReference type="Gene3D" id="3.40.50.1820">
    <property type="entry name" value="alpha/beta hydrolase"/>
    <property type="match status" value="1"/>
</dbReference>
<dbReference type="InterPro" id="IPR013094">
    <property type="entry name" value="AB_hydrolase_3"/>
</dbReference>
<proteinExistence type="predicted"/>
<organism evidence="3 4">
    <name type="scientific">Varanus komodoensis</name>
    <name type="common">Komodo dragon</name>
    <dbReference type="NCBI Taxonomy" id="61221"/>
    <lineage>
        <taxon>Eukaryota</taxon>
        <taxon>Metazoa</taxon>
        <taxon>Chordata</taxon>
        <taxon>Craniata</taxon>
        <taxon>Vertebrata</taxon>
        <taxon>Euteleostomi</taxon>
        <taxon>Lepidosauria</taxon>
        <taxon>Squamata</taxon>
        <taxon>Bifurcata</taxon>
        <taxon>Unidentata</taxon>
        <taxon>Episquamata</taxon>
        <taxon>Toxicofera</taxon>
        <taxon>Anguimorpha</taxon>
        <taxon>Paleoanguimorpha</taxon>
        <taxon>Varanoidea</taxon>
        <taxon>Varanidae</taxon>
        <taxon>Varanus</taxon>
    </lineage>
</organism>
<feature type="domain" description="Alpha/beta hydrolase fold-3" evidence="2">
    <location>
        <begin position="86"/>
        <end position="191"/>
    </location>
</feature>
<reference evidence="3" key="1">
    <citation type="submission" date="2025-08" db="UniProtKB">
        <authorList>
            <consortium name="Ensembl"/>
        </authorList>
    </citation>
    <scope>IDENTIFICATION</scope>
</reference>
<dbReference type="PANTHER" id="PTHR48081">
    <property type="entry name" value="AB HYDROLASE SUPERFAMILY PROTEIN C4A8.06C"/>
    <property type="match status" value="1"/>
</dbReference>
<evidence type="ECO:0000313" key="3">
    <source>
        <dbReference type="Ensembl" id="ENSVKKP00000024146.1"/>
    </source>
</evidence>
<dbReference type="Ensembl" id="ENSVKKT00000024737.1">
    <property type="protein sequence ID" value="ENSVKKP00000024146.1"/>
    <property type="gene ID" value="ENSVKKG00000015935.1"/>
</dbReference>
<name>A0A8D2LL94_VARKO</name>
<evidence type="ECO:0000259" key="2">
    <source>
        <dbReference type="Pfam" id="PF07859"/>
    </source>
</evidence>
<protein>
    <recommendedName>
        <fullName evidence="2">Alpha/beta hydrolase fold-3 domain-containing protein</fullName>
    </recommendedName>
</protein>
<dbReference type="InterPro" id="IPR029058">
    <property type="entry name" value="AB_hydrolase_fold"/>
</dbReference>
<keyword evidence="1" id="KW-0378">Hydrolase</keyword>
<dbReference type="AlphaFoldDB" id="A0A8D2LL94"/>
<dbReference type="PANTHER" id="PTHR48081:SF32">
    <property type="entry name" value="ALPHA_BETA HYDROLASE FOLD-3 DOMAIN-CONTAINING PROTEIN"/>
    <property type="match status" value="1"/>
</dbReference>
<evidence type="ECO:0000256" key="1">
    <source>
        <dbReference type="ARBA" id="ARBA00022801"/>
    </source>
</evidence>
<dbReference type="InterPro" id="IPR050300">
    <property type="entry name" value="GDXG_lipolytic_enzyme"/>
</dbReference>
<reference evidence="3" key="2">
    <citation type="submission" date="2025-09" db="UniProtKB">
        <authorList>
            <consortium name="Ensembl"/>
        </authorList>
    </citation>
    <scope>IDENTIFICATION</scope>
</reference>
<keyword evidence="4" id="KW-1185">Reference proteome</keyword>
<sequence length="199" mass="21786">RKAILCYVTIQGVLNKQWAELSASQSLQATDSKVGICHRYRIWRVVINGVPPLKDSSLIIEDLLFDNVPVRVYRLKASPAGNKRGMLYLHGGVGLIGSIRKLLGVNLDIFIVLLVARHIARESGTVVVSVGFRLAPEHQYPASLIDCQIAAIHFLKNAEDYGVDPNRIIIGGDSSGATFAAATCQYLQCSKKARKMVLT</sequence>
<dbReference type="OMA" id="ICHRYRI"/>
<evidence type="ECO:0000313" key="4">
    <source>
        <dbReference type="Proteomes" id="UP000694545"/>
    </source>
</evidence>
<dbReference type="Proteomes" id="UP000694545">
    <property type="component" value="Unplaced"/>
</dbReference>